<accession>A0A5E4M908</accession>
<gene>
    <name evidence="1" type="ORF">CINCED_3A023574</name>
</gene>
<dbReference type="OrthoDB" id="414982at2759"/>
<evidence type="ECO:0000313" key="2">
    <source>
        <dbReference type="Proteomes" id="UP000325440"/>
    </source>
</evidence>
<dbReference type="AlphaFoldDB" id="A0A5E4M908"/>
<evidence type="ECO:0000313" key="1">
    <source>
        <dbReference type="EMBL" id="VVC26303.1"/>
    </source>
</evidence>
<dbReference type="Proteomes" id="UP000325440">
    <property type="component" value="Unassembled WGS sequence"/>
</dbReference>
<keyword evidence="2" id="KW-1185">Reference proteome</keyword>
<sequence>MAGPCYSTYLPVCSSDQPTLNGLDHLDVTSPIGRMYEVEISYPVSLHGVHSDLPFLTEISVPAGSKVWKLTATVKQKTNCIINYRNLKFAISNNLKVDIKMLYNPPTSPNTAVAEFADDKAIISIHDNPNTASYNLQLHLDLMAD</sequence>
<reference evidence="1 2" key="1">
    <citation type="submission" date="2019-08" db="EMBL/GenBank/DDBJ databases">
        <authorList>
            <person name="Alioto T."/>
            <person name="Alioto T."/>
            <person name="Gomez Garrido J."/>
        </authorList>
    </citation>
    <scope>NUCLEOTIDE SEQUENCE [LARGE SCALE GENOMIC DNA]</scope>
</reference>
<protein>
    <submittedName>
        <fullName evidence="1">Uncharacterized protein</fullName>
    </submittedName>
</protein>
<proteinExistence type="predicted"/>
<name>A0A5E4M908_9HEMI</name>
<organism evidence="1 2">
    <name type="scientific">Cinara cedri</name>
    <dbReference type="NCBI Taxonomy" id="506608"/>
    <lineage>
        <taxon>Eukaryota</taxon>
        <taxon>Metazoa</taxon>
        <taxon>Ecdysozoa</taxon>
        <taxon>Arthropoda</taxon>
        <taxon>Hexapoda</taxon>
        <taxon>Insecta</taxon>
        <taxon>Pterygota</taxon>
        <taxon>Neoptera</taxon>
        <taxon>Paraneoptera</taxon>
        <taxon>Hemiptera</taxon>
        <taxon>Sternorrhyncha</taxon>
        <taxon>Aphidomorpha</taxon>
        <taxon>Aphidoidea</taxon>
        <taxon>Aphididae</taxon>
        <taxon>Lachninae</taxon>
        <taxon>Cinara</taxon>
    </lineage>
</organism>
<dbReference type="EMBL" id="CABPRJ010000029">
    <property type="protein sequence ID" value="VVC26303.1"/>
    <property type="molecule type" value="Genomic_DNA"/>
</dbReference>